<evidence type="ECO:0000313" key="2">
    <source>
        <dbReference type="EMBL" id="SDJ64567.1"/>
    </source>
</evidence>
<dbReference type="InterPro" id="IPR055957">
    <property type="entry name" value="DUF7535"/>
</dbReference>
<dbReference type="EMBL" id="FNFC01000006">
    <property type="protein sequence ID" value="SDJ64567.1"/>
    <property type="molecule type" value="Genomic_DNA"/>
</dbReference>
<dbReference type="Proteomes" id="UP000198856">
    <property type="component" value="Unassembled WGS sequence"/>
</dbReference>
<name>A0A1G8VF81_9EURY</name>
<keyword evidence="1" id="KW-0472">Membrane</keyword>
<feature type="transmembrane region" description="Helical" evidence="1">
    <location>
        <begin position="20"/>
        <end position="42"/>
    </location>
</feature>
<evidence type="ECO:0000313" key="3">
    <source>
        <dbReference type="Proteomes" id="UP000198856"/>
    </source>
</evidence>
<sequence length="66" mass="7225">MTDTVTPQRELKGKGGMGVFGWLIFAGMAIVLAPLLPIYALLKLYEFLAEDDSDDGNPETPEQSPR</sequence>
<keyword evidence="3" id="KW-1185">Reference proteome</keyword>
<dbReference type="RefSeq" id="WP_092701762.1">
    <property type="nucleotide sequence ID" value="NZ_FNFC01000006.1"/>
</dbReference>
<gene>
    <name evidence="2" type="ORF">SAMN05216226_106186</name>
</gene>
<dbReference type="AlphaFoldDB" id="A0A1G8VF81"/>
<protein>
    <submittedName>
        <fullName evidence="2">Uncharacterized protein</fullName>
    </submittedName>
</protein>
<dbReference type="STRING" id="890420.SAMN05216226_106186"/>
<evidence type="ECO:0000256" key="1">
    <source>
        <dbReference type="SAM" id="Phobius"/>
    </source>
</evidence>
<organism evidence="2 3">
    <name type="scientific">Halovenus aranensis</name>
    <dbReference type="NCBI Taxonomy" id="890420"/>
    <lineage>
        <taxon>Archaea</taxon>
        <taxon>Methanobacteriati</taxon>
        <taxon>Methanobacteriota</taxon>
        <taxon>Stenosarchaea group</taxon>
        <taxon>Halobacteria</taxon>
        <taxon>Halobacteriales</taxon>
        <taxon>Haloarculaceae</taxon>
        <taxon>Halovenus</taxon>
    </lineage>
</organism>
<reference evidence="2 3" key="1">
    <citation type="submission" date="2016-10" db="EMBL/GenBank/DDBJ databases">
        <authorList>
            <person name="de Groot N.N."/>
        </authorList>
    </citation>
    <scope>NUCLEOTIDE SEQUENCE [LARGE SCALE GENOMIC DNA]</scope>
    <source>
        <strain evidence="2 3">IBRC-M10015</strain>
    </source>
</reference>
<dbReference type="Pfam" id="PF24379">
    <property type="entry name" value="DUF7535"/>
    <property type="match status" value="1"/>
</dbReference>
<keyword evidence="1" id="KW-1133">Transmembrane helix</keyword>
<accession>A0A1G8VF81</accession>
<proteinExistence type="predicted"/>
<keyword evidence="1" id="KW-0812">Transmembrane</keyword>